<name>A0A5B9WEX1_9BACT</name>
<evidence type="ECO:0000256" key="2">
    <source>
        <dbReference type="ARBA" id="ARBA00022825"/>
    </source>
</evidence>
<evidence type="ECO:0000259" key="5">
    <source>
        <dbReference type="Pfam" id="PF00326"/>
    </source>
</evidence>
<dbReference type="InterPro" id="IPR029058">
    <property type="entry name" value="AB_hydrolase_fold"/>
</dbReference>
<dbReference type="PANTHER" id="PTHR42776:SF27">
    <property type="entry name" value="DIPEPTIDYL PEPTIDASE FAMILY MEMBER 6"/>
    <property type="match status" value="1"/>
</dbReference>
<dbReference type="InterPro" id="IPR011659">
    <property type="entry name" value="WD40"/>
</dbReference>
<reference evidence="6 7" key="1">
    <citation type="submission" date="2019-08" db="EMBL/GenBank/DDBJ databases">
        <title>Deep-cultivation of Planctomycetes and their phenomic and genomic characterization uncovers novel biology.</title>
        <authorList>
            <person name="Wiegand S."/>
            <person name="Jogler M."/>
            <person name="Boedeker C."/>
            <person name="Pinto D."/>
            <person name="Vollmers J."/>
            <person name="Rivas-Marin E."/>
            <person name="Kohn T."/>
            <person name="Peeters S.H."/>
            <person name="Heuer A."/>
            <person name="Rast P."/>
            <person name="Oberbeckmann S."/>
            <person name="Bunk B."/>
            <person name="Jeske O."/>
            <person name="Meyerdierks A."/>
            <person name="Storesund J.E."/>
            <person name="Kallscheuer N."/>
            <person name="Luecker S."/>
            <person name="Lage O.M."/>
            <person name="Pohl T."/>
            <person name="Merkel B.J."/>
            <person name="Hornburger P."/>
            <person name="Mueller R.-W."/>
            <person name="Bruemmer F."/>
            <person name="Labrenz M."/>
            <person name="Spormann A.M."/>
            <person name="Op den Camp H."/>
            <person name="Overmann J."/>
            <person name="Amann R."/>
            <person name="Jetten M.S.M."/>
            <person name="Mascher T."/>
            <person name="Medema M.H."/>
            <person name="Devos D.P."/>
            <person name="Kaster A.-K."/>
            <person name="Ovreas L."/>
            <person name="Rohde M."/>
            <person name="Galperin M.Y."/>
            <person name="Jogler C."/>
        </authorList>
    </citation>
    <scope>NUCLEOTIDE SEQUENCE [LARGE SCALE GENOMIC DNA]</scope>
    <source>
        <strain evidence="6 7">OJF2</strain>
    </source>
</reference>
<dbReference type="Gene3D" id="3.40.50.1820">
    <property type="entry name" value="alpha/beta hydrolase"/>
    <property type="match status" value="1"/>
</dbReference>
<keyword evidence="4" id="KW-0732">Signal</keyword>
<dbReference type="EMBL" id="CP042997">
    <property type="protein sequence ID" value="QEH38430.1"/>
    <property type="molecule type" value="Genomic_DNA"/>
</dbReference>
<dbReference type="GO" id="GO:0006508">
    <property type="term" value="P:proteolysis"/>
    <property type="evidence" value="ECO:0007669"/>
    <property type="project" value="InterPro"/>
</dbReference>
<protein>
    <submittedName>
        <fullName evidence="6">Prolyl endopeptidase</fullName>
        <ecNumber evidence="6">3.4.21.26</ecNumber>
    </submittedName>
</protein>
<keyword evidence="7" id="KW-1185">Reference proteome</keyword>
<feature type="region of interest" description="Disordered" evidence="3">
    <location>
        <begin position="29"/>
        <end position="63"/>
    </location>
</feature>
<dbReference type="Gene3D" id="2.120.10.30">
    <property type="entry name" value="TolB, C-terminal domain"/>
    <property type="match status" value="1"/>
</dbReference>
<dbReference type="SUPFAM" id="SSF53474">
    <property type="entry name" value="alpha/beta-Hydrolases"/>
    <property type="match status" value="1"/>
</dbReference>
<sequence precursor="true">MNRTFRNGLAIGILLIACVGPVAVAQEPASTSTVPARPVETKPAATPSVPAMPVPESIRAEGVPPVPASLSAELRRYQNIRTAVFQGWDDTRPRAVYITTRFADVPQVHHVPSPGAARRQLTFSDERILGVRPQPGHDRFLYSTDEGGGENYQLFLQDRAGGEPRRISEPKTRNTGPSWSPSGELLAWSSNARNGRDMDLYLASPADPHFRRLLKEVSGDWTVTDWSPDETKVVAEESISINESYIYIIDIETGKTTPITPRRADPKAEPVAAGDAMWSKDGKSIYYLTDRDSEHRRLVRRDLVAGGESVVTAGIPWDVESYDLSDDGTLIAAVANEDGVDALHVLNAATSERLPGRAIAPGQISGLAFRKGSHELGFTLSSAQGAPDVYSLDLDHDHTERWTDSEAGGLDTLSFVEPTLIHYPSYDDRKIPAFVYRPPAGRFPGPRPVLIDIHGGPESQFRPGFLGRLNVLVNDLGLVLIMPNVRGSSGYGKTYVKLDNGMLREGPVKDIGELLDWIADQPDLDKSRVGVSGGSYGGFMSLAVQTRYNDRIKAGIDVVGISNFVTFLKNTQGYRRDLRRAEYGDERDPAMRAFLERVSPLSQAGRIRTPILVVQGQNDPRVPISEAEQVVAAVRKNGVPVWYVVGKNEGHGFARKANQDYLQAVEVLFLRRYLLGEKE</sequence>
<evidence type="ECO:0000256" key="1">
    <source>
        <dbReference type="ARBA" id="ARBA00022801"/>
    </source>
</evidence>
<proteinExistence type="predicted"/>
<dbReference type="GO" id="GO:0004252">
    <property type="term" value="F:serine-type endopeptidase activity"/>
    <property type="evidence" value="ECO:0007669"/>
    <property type="project" value="UniProtKB-EC"/>
</dbReference>
<keyword evidence="2" id="KW-0720">Serine protease</keyword>
<dbReference type="AlphaFoldDB" id="A0A5B9WEX1"/>
<dbReference type="EC" id="3.4.21.26" evidence="6"/>
<dbReference type="Pfam" id="PF00326">
    <property type="entry name" value="Peptidase_S9"/>
    <property type="match status" value="1"/>
</dbReference>
<keyword evidence="1 6" id="KW-0378">Hydrolase</keyword>
<evidence type="ECO:0000313" key="6">
    <source>
        <dbReference type="EMBL" id="QEH38430.1"/>
    </source>
</evidence>
<feature type="signal peptide" evidence="4">
    <location>
        <begin position="1"/>
        <end position="25"/>
    </location>
</feature>
<dbReference type="PANTHER" id="PTHR42776">
    <property type="entry name" value="SERINE PEPTIDASE S9 FAMILY MEMBER"/>
    <property type="match status" value="1"/>
</dbReference>
<dbReference type="InterPro" id="IPR011042">
    <property type="entry name" value="6-blade_b-propeller_TolB-like"/>
</dbReference>
<evidence type="ECO:0000313" key="7">
    <source>
        <dbReference type="Proteomes" id="UP000324233"/>
    </source>
</evidence>
<gene>
    <name evidence="6" type="primary">f1pep1_2</name>
    <name evidence="6" type="ORF">OJF2_70310</name>
</gene>
<dbReference type="Proteomes" id="UP000324233">
    <property type="component" value="Chromosome"/>
</dbReference>
<dbReference type="InterPro" id="IPR001375">
    <property type="entry name" value="Peptidase_S9_cat"/>
</dbReference>
<dbReference type="RefSeq" id="WP_246196293.1">
    <property type="nucleotide sequence ID" value="NZ_CP042997.1"/>
</dbReference>
<dbReference type="PROSITE" id="PS51257">
    <property type="entry name" value="PROKAR_LIPOPROTEIN"/>
    <property type="match status" value="1"/>
</dbReference>
<dbReference type="KEGG" id="agv:OJF2_70310"/>
<dbReference type="Pfam" id="PF07676">
    <property type="entry name" value="PD40"/>
    <property type="match status" value="2"/>
</dbReference>
<keyword evidence="2" id="KW-0645">Protease</keyword>
<organism evidence="6 7">
    <name type="scientific">Aquisphaera giovannonii</name>
    <dbReference type="NCBI Taxonomy" id="406548"/>
    <lineage>
        <taxon>Bacteria</taxon>
        <taxon>Pseudomonadati</taxon>
        <taxon>Planctomycetota</taxon>
        <taxon>Planctomycetia</taxon>
        <taxon>Isosphaerales</taxon>
        <taxon>Isosphaeraceae</taxon>
        <taxon>Aquisphaera</taxon>
    </lineage>
</organism>
<accession>A0A5B9WEX1</accession>
<feature type="chain" id="PRO_5022819897" evidence="4">
    <location>
        <begin position="26"/>
        <end position="679"/>
    </location>
</feature>
<dbReference type="SUPFAM" id="SSF69304">
    <property type="entry name" value="Tricorn protease N-terminal domain"/>
    <property type="match status" value="1"/>
</dbReference>
<feature type="compositionally biased region" description="Basic and acidic residues" evidence="3">
    <location>
        <begin position="160"/>
        <end position="172"/>
    </location>
</feature>
<feature type="domain" description="Peptidase S9 prolyl oligopeptidase catalytic" evidence="5">
    <location>
        <begin position="472"/>
        <end position="674"/>
    </location>
</feature>
<feature type="region of interest" description="Disordered" evidence="3">
    <location>
        <begin position="160"/>
        <end position="182"/>
    </location>
</feature>
<evidence type="ECO:0000256" key="4">
    <source>
        <dbReference type="SAM" id="SignalP"/>
    </source>
</evidence>
<evidence type="ECO:0000256" key="3">
    <source>
        <dbReference type="SAM" id="MobiDB-lite"/>
    </source>
</evidence>